<evidence type="ECO:0000313" key="2">
    <source>
        <dbReference type="EMBL" id="BDM70547.1"/>
    </source>
</evidence>
<accession>A0ABM7ZW01</accession>
<organism evidence="2 3">
    <name type="scientific">Streptomyces nigrescens</name>
    <dbReference type="NCBI Taxonomy" id="1920"/>
    <lineage>
        <taxon>Bacteria</taxon>
        <taxon>Bacillati</taxon>
        <taxon>Actinomycetota</taxon>
        <taxon>Actinomycetes</taxon>
        <taxon>Kitasatosporales</taxon>
        <taxon>Streptomycetaceae</taxon>
        <taxon>Streptomyces</taxon>
    </lineage>
</organism>
<protein>
    <submittedName>
        <fullName evidence="2">Uncharacterized protein</fullName>
    </submittedName>
</protein>
<reference evidence="2" key="1">
    <citation type="submission" date="2022-06" db="EMBL/GenBank/DDBJ databases">
        <title>Complete genome sequence of Streptomyces nigrescens HEK616.</title>
        <authorList>
            <person name="Asamizu S."/>
            <person name="Onaka H."/>
        </authorList>
    </citation>
    <scope>NUCLEOTIDE SEQUENCE</scope>
    <source>
        <strain evidence="2">HEK616</strain>
    </source>
</reference>
<dbReference type="EMBL" id="AP026073">
    <property type="protein sequence ID" value="BDM70547.1"/>
    <property type="molecule type" value="Genomic_DNA"/>
</dbReference>
<dbReference type="RefSeq" id="WP_261954273.1">
    <property type="nucleotide sequence ID" value="NZ_AP026073.1"/>
</dbReference>
<evidence type="ECO:0000256" key="1">
    <source>
        <dbReference type="SAM" id="Coils"/>
    </source>
</evidence>
<gene>
    <name evidence="2" type="ORF">HEK616_40340</name>
</gene>
<sequence length="54" mass="6181">MAKKLTYPKAKRALSALASLWECVDLTEEERDELEKALNTVRALCDRITEEAEQ</sequence>
<keyword evidence="3" id="KW-1185">Reference proteome</keyword>
<name>A0ABM7ZW01_STRNI</name>
<proteinExistence type="predicted"/>
<evidence type="ECO:0000313" key="3">
    <source>
        <dbReference type="Proteomes" id="UP001059597"/>
    </source>
</evidence>
<dbReference type="Proteomes" id="UP001059597">
    <property type="component" value="Chromosome"/>
</dbReference>
<keyword evidence="1" id="KW-0175">Coiled coil</keyword>
<feature type="coiled-coil region" evidence="1">
    <location>
        <begin position="24"/>
        <end position="51"/>
    </location>
</feature>